<dbReference type="InterPro" id="IPR056671">
    <property type="entry name" value="DUF7769"/>
</dbReference>
<dbReference type="EMBL" id="QXFU01001794">
    <property type="protein sequence ID" value="KAE8995384.1"/>
    <property type="molecule type" value="Genomic_DNA"/>
</dbReference>
<evidence type="ECO:0000259" key="2">
    <source>
        <dbReference type="Pfam" id="PF24964"/>
    </source>
</evidence>
<gene>
    <name evidence="3" type="ORF">PR002_g19632</name>
</gene>
<evidence type="ECO:0000313" key="4">
    <source>
        <dbReference type="Proteomes" id="UP000435112"/>
    </source>
</evidence>
<evidence type="ECO:0000256" key="1">
    <source>
        <dbReference type="SAM" id="MobiDB-lite"/>
    </source>
</evidence>
<dbReference type="GO" id="GO:0003676">
    <property type="term" value="F:nucleic acid binding"/>
    <property type="evidence" value="ECO:0007669"/>
    <property type="project" value="InterPro"/>
</dbReference>
<feature type="domain" description="DUF7769" evidence="2">
    <location>
        <begin position="22"/>
        <end position="71"/>
    </location>
</feature>
<protein>
    <recommendedName>
        <fullName evidence="2">DUF7769 domain-containing protein</fullName>
    </recommendedName>
</protein>
<feature type="region of interest" description="Disordered" evidence="1">
    <location>
        <begin position="1"/>
        <end position="24"/>
    </location>
</feature>
<dbReference type="PANTHER" id="PTHR47169:SF2">
    <property type="entry name" value="OS01G0541250 PROTEIN"/>
    <property type="match status" value="1"/>
</dbReference>
<dbReference type="Gene3D" id="3.30.420.10">
    <property type="entry name" value="Ribonuclease H-like superfamily/Ribonuclease H"/>
    <property type="match status" value="1"/>
</dbReference>
<dbReference type="InterPro" id="IPR036397">
    <property type="entry name" value="RNaseH_sf"/>
</dbReference>
<sequence>MSRASTPTHPSPAPPRPRASNLSDDQRVRVVAALLHEATGGVVPRGVVRAVAEAFGVHARTVSRIWRRAVSNFDRNGSYASPSQMHRTGRPRADRARELERLRGVDPQQRSTIRSAAQACFLPPTTLFRELRLGKLCVATSVAKPMLTEENKMKRISFSVDHVNPMTHLFDDMEDVVHVDEKLFYLSKVKRRCVLLPDEPKPVIRLKSKRHIPKVMVLAAVARPRHDPVTGEIFDGKLGTWAFLKHEPAKLSSCNRPAGTMVPYPVTVNKTSSREMLTELVLPSIRAKFPGAASGRRITVQQDNASPHIQPDDTEWCRAVDASGYNVKLRFQPPNSPDMNVLDLAVFNALQARQQRMTAHTLDELVENVKVAFDELPPASLNAGFLTLQCVMDDCVAAGGDNTFKIRHMSKSKLAREGRLPRSIKCSHTTVSFLPAP</sequence>
<accession>A0A6A3JT84</accession>
<comment type="caution">
    <text evidence="3">The sequence shown here is derived from an EMBL/GenBank/DDBJ whole genome shotgun (WGS) entry which is preliminary data.</text>
</comment>
<dbReference type="Proteomes" id="UP000435112">
    <property type="component" value="Unassembled WGS sequence"/>
</dbReference>
<evidence type="ECO:0000313" key="3">
    <source>
        <dbReference type="EMBL" id="KAE8995384.1"/>
    </source>
</evidence>
<dbReference type="AlphaFoldDB" id="A0A6A3JT84"/>
<dbReference type="Pfam" id="PF24964">
    <property type="entry name" value="DUF7769"/>
    <property type="match status" value="1"/>
</dbReference>
<dbReference type="OrthoDB" id="113327at2759"/>
<proteinExistence type="predicted"/>
<reference evidence="3 4" key="1">
    <citation type="submission" date="2018-09" db="EMBL/GenBank/DDBJ databases">
        <title>Genomic investigation of the strawberry pathogen Phytophthora fragariae indicates pathogenicity is determined by transcriptional variation in three key races.</title>
        <authorList>
            <person name="Adams T.M."/>
            <person name="Armitage A.D."/>
            <person name="Sobczyk M.K."/>
            <person name="Bates H.J."/>
            <person name="Dunwell J.M."/>
            <person name="Nellist C.F."/>
            <person name="Harrison R.J."/>
        </authorList>
    </citation>
    <scope>NUCLEOTIDE SEQUENCE [LARGE SCALE GENOMIC DNA]</scope>
    <source>
        <strain evidence="3 4">SCRP324</strain>
    </source>
</reference>
<name>A0A6A3JT84_9STRA</name>
<organism evidence="3 4">
    <name type="scientific">Phytophthora rubi</name>
    <dbReference type="NCBI Taxonomy" id="129364"/>
    <lineage>
        <taxon>Eukaryota</taxon>
        <taxon>Sar</taxon>
        <taxon>Stramenopiles</taxon>
        <taxon>Oomycota</taxon>
        <taxon>Peronosporomycetes</taxon>
        <taxon>Peronosporales</taxon>
        <taxon>Peronosporaceae</taxon>
        <taxon>Phytophthora</taxon>
    </lineage>
</organism>
<dbReference type="PANTHER" id="PTHR47169">
    <property type="entry name" value="OS01G0541250 PROTEIN"/>
    <property type="match status" value="1"/>
</dbReference>